<feature type="domain" description="Hemerythrin-like" evidence="2">
    <location>
        <begin position="17"/>
        <end position="156"/>
    </location>
</feature>
<dbReference type="InterPro" id="IPR012312">
    <property type="entry name" value="Hemerythrin-like"/>
</dbReference>
<name>A0A7R6PC66_9GAMM</name>
<evidence type="ECO:0000259" key="2">
    <source>
        <dbReference type="Pfam" id="PF01814"/>
    </source>
</evidence>
<gene>
    <name evidence="3" type="ORF">AMJAP_1721</name>
</gene>
<sequence>MRVQPTGEYMSTEAQSPVNDFSQCHVGIIQNFEALKALGTSDISDPVSPEIQTSAKRLVQFYKEVVLNHHQEEEQELFNVVLDCAKPGSELTQAKAMVERLTQEHRNLEKQWKGIEADVKKLAKGKFSKLDKDASVSMAENYLAHAHYEEDAFLPLSAEILKDTGLESLGITLHTRHDMQKNLCLYLRLTT</sequence>
<protein>
    <recommendedName>
        <fullName evidence="2">Hemerythrin-like domain-containing protein</fullName>
    </recommendedName>
</protein>
<evidence type="ECO:0000256" key="1">
    <source>
        <dbReference type="SAM" id="Coils"/>
    </source>
</evidence>
<reference evidence="3 4" key="1">
    <citation type="journal article" date="2008" name="Int. J. Syst. Evol. Microbiol.">
        <title>Amphritea japonica sp. nov. and Amphritea balenae sp. nov., isolated from the sediment adjacent to sperm whale carcasses off Kagoshima, Japan.</title>
        <authorList>
            <person name="Miyazaki M."/>
            <person name="Nogi Y."/>
            <person name="Fujiwara Y."/>
            <person name="Kawato M."/>
            <person name="Nagahama T."/>
            <person name="Kubokawa K."/>
            <person name="Horikoshi K."/>
        </authorList>
    </citation>
    <scope>NUCLEOTIDE SEQUENCE [LARGE SCALE GENOMIC DNA]</scope>
    <source>
        <strain evidence="3 4">ATCC BAA-1530</strain>
    </source>
</reference>
<dbReference type="EMBL" id="AP014545">
    <property type="protein sequence ID" value="BBB26316.1"/>
    <property type="molecule type" value="Genomic_DNA"/>
</dbReference>
<dbReference type="AlphaFoldDB" id="A0A7R6PC66"/>
<accession>A0A7R6PC66</accession>
<feature type="coiled-coil region" evidence="1">
    <location>
        <begin position="91"/>
        <end position="118"/>
    </location>
</feature>
<dbReference type="Proteomes" id="UP000595663">
    <property type="component" value="Chromosome"/>
</dbReference>
<organism evidence="3 4">
    <name type="scientific">Amphritea japonica ATCC BAA-1530</name>
    <dbReference type="NCBI Taxonomy" id="1278309"/>
    <lineage>
        <taxon>Bacteria</taxon>
        <taxon>Pseudomonadati</taxon>
        <taxon>Pseudomonadota</taxon>
        <taxon>Gammaproteobacteria</taxon>
        <taxon>Oceanospirillales</taxon>
        <taxon>Oceanospirillaceae</taxon>
        <taxon>Amphritea</taxon>
    </lineage>
</organism>
<keyword evidence="1" id="KW-0175">Coiled coil</keyword>
<dbReference type="Pfam" id="PF01814">
    <property type="entry name" value="Hemerythrin"/>
    <property type="match status" value="1"/>
</dbReference>
<evidence type="ECO:0000313" key="4">
    <source>
        <dbReference type="Proteomes" id="UP000595663"/>
    </source>
</evidence>
<dbReference type="KEGG" id="ajp:AMJAP_1721"/>
<evidence type="ECO:0000313" key="3">
    <source>
        <dbReference type="EMBL" id="BBB26316.1"/>
    </source>
</evidence>
<proteinExistence type="predicted"/>
<dbReference type="Gene3D" id="1.20.120.520">
    <property type="entry name" value="nmb1532 protein domain like"/>
    <property type="match status" value="1"/>
</dbReference>
<keyword evidence="4" id="KW-1185">Reference proteome</keyword>